<dbReference type="STRING" id="1838285.SCAL_000816"/>
<accession>A0A1F2PC10</accession>
<reference evidence="1" key="1">
    <citation type="submission" date="2016-05" db="EMBL/GenBank/DDBJ databases">
        <title>Microbial consortia oxidize butane by reversing methanogenesis.</title>
        <authorList>
            <person name="Laso-Perez R."/>
            <person name="Richter M."/>
            <person name="Wegener G."/>
            <person name="Musat F."/>
        </authorList>
    </citation>
    <scope>NUCLEOTIDE SEQUENCE [LARGE SCALE GENOMIC DNA]</scope>
    <source>
        <strain evidence="1">BOX2</strain>
    </source>
</reference>
<organism evidence="1 2">
    <name type="scientific">Candidatus Syntropharchaeum caldarium</name>
    <dbReference type="NCBI Taxonomy" id="1838285"/>
    <lineage>
        <taxon>Archaea</taxon>
        <taxon>Methanobacteriati</taxon>
        <taxon>Methanobacteriota</taxon>
        <taxon>Stenosarchaea group</taxon>
        <taxon>Methanomicrobia</taxon>
        <taxon>Methanosarcinales</taxon>
        <taxon>ANME-2 cluster</taxon>
        <taxon>Candidatus Syntropharchaeum</taxon>
    </lineage>
</organism>
<dbReference type="EMBL" id="LYOS01000002">
    <property type="protein sequence ID" value="OFV68176.1"/>
    <property type="molecule type" value="Genomic_DNA"/>
</dbReference>
<evidence type="ECO:0008006" key="3">
    <source>
        <dbReference type="Google" id="ProtNLM"/>
    </source>
</evidence>
<name>A0A1F2PC10_9EURY</name>
<proteinExistence type="predicted"/>
<keyword evidence="2" id="KW-1185">Reference proteome</keyword>
<evidence type="ECO:0000313" key="1">
    <source>
        <dbReference type="EMBL" id="OFV68176.1"/>
    </source>
</evidence>
<dbReference type="AlphaFoldDB" id="A0A1F2PC10"/>
<comment type="caution">
    <text evidence="1">The sequence shown here is derived from an EMBL/GenBank/DDBJ whole genome shotgun (WGS) entry which is preliminary data.</text>
</comment>
<dbReference type="Proteomes" id="UP000186940">
    <property type="component" value="Unassembled WGS sequence"/>
</dbReference>
<gene>
    <name evidence="1" type="ORF">SCAL_000816</name>
</gene>
<protein>
    <recommendedName>
        <fullName evidence="3">Roadblock/LC7 family protein</fullName>
    </recommendedName>
</protein>
<sequence>MLNDILKNVDGSIAVAIAGYDGMPVASAQTDPNFSIEDAVASAAMGLTYSKKMMEDASAGKVKESMTTTDAAIFFLRPIDEEYWIGMALEANGNLGKARLEMKKAIPLVQKQLQ</sequence>
<evidence type="ECO:0000313" key="2">
    <source>
        <dbReference type="Proteomes" id="UP000186940"/>
    </source>
</evidence>
<dbReference type="Gene3D" id="3.30.450.30">
    <property type="entry name" value="Dynein light chain 2a, cytoplasmic"/>
    <property type="match status" value="1"/>
</dbReference>
<dbReference type="SUPFAM" id="SSF103196">
    <property type="entry name" value="Roadblock/LC7 domain"/>
    <property type="match status" value="1"/>
</dbReference>